<feature type="region of interest" description="Disordered" evidence="1">
    <location>
        <begin position="102"/>
        <end position="130"/>
    </location>
</feature>
<accession>A0A1G4Q3S0</accession>
<name>A0A1G4Q3S0_9HYPH</name>
<dbReference type="Proteomes" id="UP000199542">
    <property type="component" value="Unassembled WGS sequence"/>
</dbReference>
<feature type="compositionally biased region" description="Basic and acidic residues" evidence="1">
    <location>
        <begin position="105"/>
        <end position="130"/>
    </location>
</feature>
<evidence type="ECO:0000313" key="3">
    <source>
        <dbReference type="Proteomes" id="UP000199542"/>
    </source>
</evidence>
<gene>
    <name evidence="2" type="ORF">SAMN02927900_01298</name>
</gene>
<sequence>MTDQRKYRPWLPVSVRGDNEQPKNDLEIRKADCAAIQAVANGVASAEQQTRAIAAIMHICGAHDLEFLPEEHGGERDSVFKSGKRHVGLQLRKLITFPLNLLTGEKNDGPKHDRRTGKPADERNVERAKS</sequence>
<evidence type="ECO:0000256" key="1">
    <source>
        <dbReference type="SAM" id="MobiDB-lite"/>
    </source>
</evidence>
<proteinExistence type="predicted"/>
<organism evidence="2 3">
    <name type="scientific">Rhizobium mongolense subsp. loessense</name>
    <dbReference type="NCBI Taxonomy" id="158890"/>
    <lineage>
        <taxon>Bacteria</taxon>
        <taxon>Pseudomonadati</taxon>
        <taxon>Pseudomonadota</taxon>
        <taxon>Alphaproteobacteria</taxon>
        <taxon>Hyphomicrobiales</taxon>
        <taxon>Rhizobiaceae</taxon>
        <taxon>Rhizobium/Agrobacterium group</taxon>
        <taxon>Rhizobium</taxon>
    </lineage>
</organism>
<dbReference type="RefSeq" id="WP_092584004.1">
    <property type="nucleotide sequence ID" value="NZ_FMTM01000001.1"/>
</dbReference>
<evidence type="ECO:0000313" key="2">
    <source>
        <dbReference type="EMBL" id="SCW39117.1"/>
    </source>
</evidence>
<reference evidence="2 3" key="1">
    <citation type="submission" date="2016-10" db="EMBL/GenBank/DDBJ databases">
        <authorList>
            <person name="de Groot N.N."/>
        </authorList>
    </citation>
    <scope>NUCLEOTIDE SEQUENCE [LARGE SCALE GENOMIC DNA]</scope>
    <source>
        <strain evidence="2 3">CGMCC 1.3401</strain>
    </source>
</reference>
<dbReference type="AlphaFoldDB" id="A0A1G4Q3S0"/>
<protein>
    <submittedName>
        <fullName evidence="2">Uncharacterized protein</fullName>
    </submittedName>
</protein>
<dbReference type="EMBL" id="FMTM01000001">
    <property type="protein sequence ID" value="SCW39117.1"/>
    <property type="molecule type" value="Genomic_DNA"/>
</dbReference>